<keyword evidence="1" id="KW-0812">Transmembrane</keyword>
<dbReference type="InterPro" id="IPR038690">
    <property type="entry name" value="NusG_2_sf"/>
</dbReference>
<keyword evidence="3" id="KW-1185">Reference proteome</keyword>
<dbReference type="Pfam" id="PF07009">
    <property type="entry name" value="NusG_II"/>
    <property type="match status" value="1"/>
</dbReference>
<dbReference type="RefSeq" id="WP_074884642.1">
    <property type="nucleotide sequence ID" value="NZ_FOXO01000004.1"/>
</dbReference>
<protein>
    <submittedName>
        <fullName evidence="2">Uncharacterized protein</fullName>
    </submittedName>
</protein>
<feature type="transmembrane region" description="Helical" evidence="1">
    <location>
        <begin position="7"/>
        <end position="28"/>
    </location>
</feature>
<evidence type="ECO:0000256" key="1">
    <source>
        <dbReference type="SAM" id="Phobius"/>
    </source>
</evidence>
<evidence type="ECO:0000313" key="2">
    <source>
        <dbReference type="EMBL" id="SFP59535.1"/>
    </source>
</evidence>
<keyword evidence="1" id="KW-1133">Transmembrane helix</keyword>
<sequence>MKNKSKIRYDIILIIGLLAITAIIALGVRLTEKTGKTVVVSVDGVEKYTFTLDEDLEFKIEGYEGGTNYLVIKDGEACLTEASCPDLLCVHMGKISSQGQSIICLPNRVVVEIRDDNESDPKEFDAIVG</sequence>
<gene>
    <name evidence="2" type="ORF">SAMN04487928_10492</name>
</gene>
<organism evidence="2 3">
    <name type="scientific">Butyrivibrio proteoclasticus</name>
    <dbReference type="NCBI Taxonomy" id="43305"/>
    <lineage>
        <taxon>Bacteria</taxon>
        <taxon>Bacillati</taxon>
        <taxon>Bacillota</taxon>
        <taxon>Clostridia</taxon>
        <taxon>Lachnospirales</taxon>
        <taxon>Lachnospiraceae</taxon>
        <taxon>Butyrivibrio</taxon>
    </lineage>
</organism>
<dbReference type="AlphaFoldDB" id="A0A1I5RLX2"/>
<proteinExistence type="predicted"/>
<dbReference type="Gene3D" id="2.60.320.10">
    <property type="entry name" value="N-utilization substance G protein NusG, insert domain"/>
    <property type="match status" value="1"/>
</dbReference>
<dbReference type="EMBL" id="FOXO01000004">
    <property type="protein sequence ID" value="SFP59535.1"/>
    <property type="molecule type" value="Genomic_DNA"/>
</dbReference>
<dbReference type="CDD" id="cd09911">
    <property type="entry name" value="Lin0431_like"/>
    <property type="match status" value="1"/>
</dbReference>
<keyword evidence="1" id="KW-0472">Membrane</keyword>
<accession>A0A1I5RLX2</accession>
<name>A0A1I5RLX2_9FIRM</name>
<reference evidence="3" key="1">
    <citation type="submission" date="2016-10" db="EMBL/GenBank/DDBJ databases">
        <authorList>
            <person name="Varghese N."/>
            <person name="Submissions S."/>
        </authorList>
    </citation>
    <scope>NUCLEOTIDE SEQUENCE [LARGE SCALE GENOMIC DNA]</scope>
    <source>
        <strain evidence="3">P18</strain>
    </source>
</reference>
<dbReference type="Proteomes" id="UP000182624">
    <property type="component" value="Unassembled WGS sequence"/>
</dbReference>
<dbReference type="OrthoDB" id="47603at2"/>
<evidence type="ECO:0000313" key="3">
    <source>
        <dbReference type="Proteomes" id="UP000182624"/>
    </source>
</evidence>